<organism evidence="1 2">
    <name type="scientific">Plasmopara halstedii</name>
    <name type="common">Downy mildew of sunflower</name>
    <dbReference type="NCBI Taxonomy" id="4781"/>
    <lineage>
        <taxon>Eukaryota</taxon>
        <taxon>Sar</taxon>
        <taxon>Stramenopiles</taxon>
        <taxon>Oomycota</taxon>
        <taxon>Peronosporomycetes</taxon>
        <taxon>Peronosporales</taxon>
        <taxon>Peronosporaceae</taxon>
        <taxon>Plasmopara</taxon>
    </lineage>
</organism>
<dbReference type="AlphaFoldDB" id="A0A0P1AUS4"/>
<keyword evidence="2" id="KW-1185">Reference proteome</keyword>
<name>A0A0P1AUS4_PLAHL</name>
<accession>A0A0P1AUS4</accession>
<dbReference type="RefSeq" id="XP_024581177.1">
    <property type="nucleotide sequence ID" value="XM_024730951.1"/>
</dbReference>
<dbReference type="OrthoDB" id="71191at2759"/>
<sequence>MSIIETLDHVQQGMNVHTSTSRSILLHICQRLTRLEANVSKVCDDVLQLRQIASEGSNPVGTEVSANVISMSTKLREHENVMEIFKKDMRAHQNHLSILSTKVEKGTEHIDIVDTKVEDHRQDVINRFVELTQNLRELPMQLTTLQTIVPTSVNEKFTFQTNDDKLSLQTHLQRLETHCSKGYTDLQPFTIPDDMKVKVEARIRQQATSKRQADAQAAAELSDAYRRLQLAAVNSNNPRLSQLYLSLDQCQHDVKQAFQLIRSSNLQLHSYCESKAERSDVIVFQSELKQLRNRIRKVENASLGIRPKSQILSESTNSAIDELKVGNGALSCKKGPSQLTISQVPVLRVSLLELSRNFNLLQHRWKKHKRLHPNSGTSINPLAQKHLEKVVAIINDAYASLAQEPVDLINAEIHVDKVSRVLSSDYSMQTLALLGRHSDEFESCRFPLITGRAAAGEMAAALCKYAEAFTAMFFRHEADQKVVTSALNEWTSEKQTLENINRQVSALARRQQILESALDKLVADGKKRSENMEAECLSENQSLPTRLMNDEMQHLKAQLDAMNNHFVTEVEVLEIIRTYHDEQQSKLTGIDRVNIKHRKHINEGSTPSLSLDSSSSAPLLRPYTVDNDSSAHQKFAGFTFKGHEDRPRAQTKLDPLQGVKMRGSTRRFREKGLETITSRLPTQAQMLCPTTKHTNSDD</sequence>
<reference evidence="2" key="1">
    <citation type="submission" date="2014-09" db="EMBL/GenBank/DDBJ databases">
        <authorList>
            <person name="Sharma Rahul"/>
            <person name="Thines Marco"/>
        </authorList>
    </citation>
    <scope>NUCLEOTIDE SEQUENCE [LARGE SCALE GENOMIC DNA]</scope>
</reference>
<proteinExistence type="predicted"/>
<protein>
    <submittedName>
        <fullName evidence="1">Uncharacterized protein</fullName>
    </submittedName>
</protein>
<dbReference type="Proteomes" id="UP000054928">
    <property type="component" value="Unassembled WGS sequence"/>
</dbReference>
<dbReference type="GeneID" id="36396199"/>
<dbReference type="OMA" id="TDMFFRH"/>
<evidence type="ECO:0000313" key="2">
    <source>
        <dbReference type="Proteomes" id="UP000054928"/>
    </source>
</evidence>
<evidence type="ECO:0000313" key="1">
    <source>
        <dbReference type="EMBL" id="CEG44808.1"/>
    </source>
</evidence>
<dbReference type="EMBL" id="CCYD01001336">
    <property type="protein sequence ID" value="CEG44808.1"/>
    <property type="molecule type" value="Genomic_DNA"/>
</dbReference>